<feature type="compositionally biased region" description="Basic and acidic residues" evidence="1">
    <location>
        <begin position="1"/>
        <end position="11"/>
    </location>
</feature>
<dbReference type="EMBL" id="CP126661">
    <property type="protein sequence ID" value="WKA02803.1"/>
    <property type="molecule type" value="Genomic_DNA"/>
</dbReference>
<sequence length="137" mass="15819">MDEQQGRRNVGEIEPVGGQPSRNSGQTGLEPEEHRIDIVEISHRDWIESLRTAEESTQWRRIPKVPQKLRGTQDFKKFYEPRVISIGPYHHGEPNLGPVEMIKLPCAQKFLAHSNQDIEALYTKIRSKIEAVKKCYD</sequence>
<dbReference type="Pfam" id="PF03140">
    <property type="entry name" value="DUF247"/>
    <property type="match status" value="1"/>
</dbReference>
<evidence type="ECO:0000313" key="2">
    <source>
        <dbReference type="EMBL" id="WKA02803.1"/>
    </source>
</evidence>
<proteinExistence type="predicted"/>
<feature type="region of interest" description="Disordered" evidence="1">
    <location>
        <begin position="1"/>
        <end position="35"/>
    </location>
</feature>
<protein>
    <submittedName>
        <fullName evidence="2">Uncharacterized protein</fullName>
    </submittedName>
</protein>
<evidence type="ECO:0000313" key="3">
    <source>
        <dbReference type="Proteomes" id="UP001227230"/>
    </source>
</evidence>
<name>A0ABY9D775_VITVI</name>
<dbReference type="PANTHER" id="PTHR31170">
    <property type="entry name" value="BNAC04G53230D PROTEIN"/>
    <property type="match status" value="1"/>
</dbReference>
<organism evidence="2 3">
    <name type="scientific">Vitis vinifera</name>
    <name type="common">Grape</name>
    <dbReference type="NCBI Taxonomy" id="29760"/>
    <lineage>
        <taxon>Eukaryota</taxon>
        <taxon>Viridiplantae</taxon>
        <taxon>Streptophyta</taxon>
        <taxon>Embryophyta</taxon>
        <taxon>Tracheophyta</taxon>
        <taxon>Spermatophyta</taxon>
        <taxon>Magnoliopsida</taxon>
        <taxon>eudicotyledons</taxon>
        <taxon>Gunneridae</taxon>
        <taxon>Pentapetalae</taxon>
        <taxon>rosids</taxon>
        <taxon>Vitales</taxon>
        <taxon>Vitaceae</taxon>
        <taxon>Viteae</taxon>
        <taxon>Vitis</taxon>
    </lineage>
</organism>
<evidence type="ECO:0000256" key="1">
    <source>
        <dbReference type="SAM" id="MobiDB-lite"/>
    </source>
</evidence>
<keyword evidence="3" id="KW-1185">Reference proteome</keyword>
<gene>
    <name evidence="2" type="ORF">VitviT2T_020957</name>
</gene>
<dbReference type="InterPro" id="IPR004158">
    <property type="entry name" value="DUF247_pln"/>
</dbReference>
<reference evidence="2 3" key="1">
    <citation type="journal article" date="2023" name="Hortic Res">
        <title>The complete reference genome for grapevine (Vitis vinifera L.) genetics and breeding.</title>
        <authorList>
            <person name="Shi X."/>
            <person name="Cao S."/>
            <person name="Wang X."/>
            <person name="Huang S."/>
            <person name="Wang Y."/>
            <person name="Liu Z."/>
            <person name="Liu W."/>
            <person name="Leng X."/>
            <person name="Peng Y."/>
            <person name="Wang N."/>
            <person name="Wang Y."/>
            <person name="Ma Z."/>
            <person name="Xu X."/>
            <person name="Zhang F."/>
            <person name="Xue H."/>
            <person name="Zhong H."/>
            <person name="Wang Y."/>
            <person name="Zhang K."/>
            <person name="Velt A."/>
            <person name="Avia K."/>
            <person name="Holtgrawe D."/>
            <person name="Grimplet J."/>
            <person name="Matus J.T."/>
            <person name="Ware D."/>
            <person name="Wu X."/>
            <person name="Wang H."/>
            <person name="Liu C."/>
            <person name="Fang Y."/>
            <person name="Rustenholz C."/>
            <person name="Cheng Z."/>
            <person name="Xiao H."/>
            <person name="Zhou Y."/>
        </authorList>
    </citation>
    <scope>NUCLEOTIDE SEQUENCE [LARGE SCALE GENOMIC DNA]</scope>
    <source>
        <strain evidence="3">cv. Pinot noir / PN40024</strain>
        <tissue evidence="2">Leaf</tissue>
    </source>
</reference>
<accession>A0ABY9D775</accession>
<dbReference type="Proteomes" id="UP001227230">
    <property type="component" value="Chromosome 14"/>
</dbReference>